<keyword evidence="3" id="KW-1003">Cell membrane</keyword>
<dbReference type="Pfam" id="PF00005">
    <property type="entry name" value="ABC_tran"/>
    <property type="match status" value="2"/>
</dbReference>
<keyword evidence="12" id="KW-1185">Reference proteome</keyword>
<sequence>MDHEVILRMQNINKAFPGVQALNDINFELRKGEVHCLLGENGAGKSTLIKIMSGAHQKDSGIVLLHGKEVDIKDAHISRDLGISTIYQEMSLIPGMSVAENIFLGEEIVKASFNIVDKEKMEKQAKEIFREMNIDINPKSLVKEMSTAQQQMIEIARSLVKKRQIIIMDEPTSSISDKDTHELFRIIRKLKSQGVAIIYISHRLQELSEIVDRITVMRDGQDIGTVNMKDVTIDQLIAMMVGRTLEKTDKPVRDHIGEVLLEVKNISWGNIVQNASFILRKGEILGFAGLVGAGRSELMRLLFGAEKMDAGRILLHGVQVEIHSPMQAIAHGIGYLSEDRKRDGLVLGMGIDQNITMANLPKVCNGFFLSRKKEELEAKNSVQALNVATNSIHKLVKFLSGGNQQKVIIGKWLLTDCQVLIFDEPTRGIDVGARAEIYKLMNGLVQLGKSIIMVSSDLPEIIRASNRVIIMNQGRIAGEFENDGTITQEGIMPLMLGGVGNVS</sequence>
<feature type="domain" description="ABC transporter" evidence="10">
    <location>
        <begin position="7"/>
        <end position="244"/>
    </location>
</feature>
<evidence type="ECO:0000256" key="7">
    <source>
        <dbReference type="ARBA" id="ARBA00022840"/>
    </source>
</evidence>
<dbReference type="AlphaFoldDB" id="A0A1I4M274"/>
<evidence type="ECO:0000256" key="4">
    <source>
        <dbReference type="ARBA" id="ARBA00022597"/>
    </source>
</evidence>
<dbReference type="InterPro" id="IPR027417">
    <property type="entry name" value="P-loop_NTPase"/>
</dbReference>
<evidence type="ECO:0000259" key="10">
    <source>
        <dbReference type="PROSITE" id="PS50893"/>
    </source>
</evidence>
<dbReference type="SMART" id="SM00382">
    <property type="entry name" value="AAA"/>
    <property type="match status" value="2"/>
</dbReference>
<evidence type="ECO:0000256" key="9">
    <source>
        <dbReference type="ARBA" id="ARBA00023136"/>
    </source>
</evidence>
<evidence type="ECO:0000313" key="12">
    <source>
        <dbReference type="Proteomes" id="UP000199520"/>
    </source>
</evidence>
<keyword evidence="6" id="KW-0547">Nucleotide-binding</keyword>
<evidence type="ECO:0000256" key="2">
    <source>
        <dbReference type="ARBA" id="ARBA00022448"/>
    </source>
</evidence>
<dbReference type="InterPro" id="IPR003593">
    <property type="entry name" value="AAA+_ATPase"/>
</dbReference>
<dbReference type="PANTHER" id="PTHR43790:SF3">
    <property type="entry name" value="D-ALLOSE IMPORT ATP-BINDING PROTEIN ALSA-RELATED"/>
    <property type="match status" value="1"/>
</dbReference>
<dbReference type="InterPro" id="IPR050107">
    <property type="entry name" value="ABC_carbohydrate_import_ATPase"/>
</dbReference>
<evidence type="ECO:0000256" key="3">
    <source>
        <dbReference type="ARBA" id="ARBA00022475"/>
    </source>
</evidence>
<dbReference type="Proteomes" id="UP000199520">
    <property type="component" value="Unassembled WGS sequence"/>
</dbReference>
<keyword evidence="5" id="KW-0677">Repeat</keyword>
<keyword evidence="8" id="KW-1278">Translocase</keyword>
<dbReference type="CDD" id="cd03216">
    <property type="entry name" value="ABC_Carb_Monos_I"/>
    <property type="match status" value="1"/>
</dbReference>
<evidence type="ECO:0000256" key="1">
    <source>
        <dbReference type="ARBA" id="ARBA00004202"/>
    </source>
</evidence>
<dbReference type="GO" id="GO:0005524">
    <property type="term" value="F:ATP binding"/>
    <property type="evidence" value="ECO:0007669"/>
    <property type="project" value="UniProtKB-KW"/>
</dbReference>
<evidence type="ECO:0000313" key="11">
    <source>
        <dbReference type="EMBL" id="SFL97299.1"/>
    </source>
</evidence>
<dbReference type="OrthoDB" id="9771863at2"/>
<keyword evidence="9" id="KW-0472">Membrane</keyword>
<dbReference type="InterPro" id="IPR017871">
    <property type="entry name" value="ABC_transporter-like_CS"/>
</dbReference>
<dbReference type="FunFam" id="3.40.50.300:FF:000127">
    <property type="entry name" value="Ribose import ATP-binding protein RbsA"/>
    <property type="match status" value="1"/>
</dbReference>
<keyword evidence="7 11" id="KW-0067">ATP-binding</keyword>
<dbReference type="GO" id="GO:0016887">
    <property type="term" value="F:ATP hydrolysis activity"/>
    <property type="evidence" value="ECO:0007669"/>
    <property type="project" value="InterPro"/>
</dbReference>
<evidence type="ECO:0000256" key="8">
    <source>
        <dbReference type="ARBA" id="ARBA00022967"/>
    </source>
</evidence>
<dbReference type="GO" id="GO:0005886">
    <property type="term" value="C:plasma membrane"/>
    <property type="evidence" value="ECO:0007669"/>
    <property type="project" value="UniProtKB-SubCell"/>
</dbReference>
<accession>A0A1I4M274</accession>
<dbReference type="InterPro" id="IPR003439">
    <property type="entry name" value="ABC_transporter-like_ATP-bd"/>
</dbReference>
<keyword evidence="4" id="KW-0762">Sugar transport</keyword>
<dbReference type="PROSITE" id="PS00211">
    <property type="entry name" value="ABC_TRANSPORTER_1"/>
    <property type="match status" value="1"/>
</dbReference>
<protein>
    <submittedName>
        <fullName evidence="11">Monosaccharide ABC transporter ATP-binding protein, CUT2 family</fullName>
    </submittedName>
</protein>
<organism evidence="11 12">
    <name type="scientific">Pelosinus propionicus DSM 13327</name>
    <dbReference type="NCBI Taxonomy" id="1123291"/>
    <lineage>
        <taxon>Bacteria</taxon>
        <taxon>Bacillati</taxon>
        <taxon>Bacillota</taxon>
        <taxon>Negativicutes</taxon>
        <taxon>Selenomonadales</taxon>
        <taxon>Sporomusaceae</taxon>
        <taxon>Pelosinus</taxon>
    </lineage>
</organism>
<dbReference type="PANTHER" id="PTHR43790">
    <property type="entry name" value="CARBOHYDRATE TRANSPORT ATP-BINDING PROTEIN MG119-RELATED"/>
    <property type="match status" value="1"/>
</dbReference>
<dbReference type="CDD" id="cd03215">
    <property type="entry name" value="ABC_Carb_Monos_II"/>
    <property type="match status" value="1"/>
</dbReference>
<gene>
    <name evidence="11" type="ORF">SAMN04490355_102911</name>
</gene>
<dbReference type="EMBL" id="FOTS01000029">
    <property type="protein sequence ID" value="SFL97299.1"/>
    <property type="molecule type" value="Genomic_DNA"/>
</dbReference>
<evidence type="ECO:0000256" key="6">
    <source>
        <dbReference type="ARBA" id="ARBA00022741"/>
    </source>
</evidence>
<name>A0A1I4M274_9FIRM</name>
<dbReference type="STRING" id="1123291.SAMN04490355_102911"/>
<feature type="domain" description="ABC transporter" evidence="10">
    <location>
        <begin position="254"/>
        <end position="498"/>
    </location>
</feature>
<reference evidence="12" key="1">
    <citation type="submission" date="2016-10" db="EMBL/GenBank/DDBJ databases">
        <authorList>
            <person name="Varghese N."/>
            <person name="Submissions S."/>
        </authorList>
    </citation>
    <scope>NUCLEOTIDE SEQUENCE [LARGE SCALE GENOMIC DNA]</scope>
    <source>
        <strain evidence="12">DSM 13327</strain>
    </source>
</reference>
<dbReference type="SUPFAM" id="SSF52540">
    <property type="entry name" value="P-loop containing nucleoside triphosphate hydrolases"/>
    <property type="match status" value="2"/>
</dbReference>
<dbReference type="PROSITE" id="PS50893">
    <property type="entry name" value="ABC_TRANSPORTER_2"/>
    <property type="match status" value="2"/>
</dbReference>
<keyword evidence="2" id="KW-0813">Transport</keyword>
<dbReference type="Gene3D" id="3.40.50.300">
    <property type="entry name" value="P-loop containing nucleotide triphosphate hydrolases"/>
    <property type="match status" value="2"/>
</dbReference>
<proteinExistence type="predicted"/>
<dbReference type="RefSeq" id="WP_090939094.1">
    <property type="nucleotide sequence ID" value="NZ_FOTS01000029.1"/>
</dbReference>
<evidence type="ECO:0000256" key="5">
    <source>
        <dbReference type="ARBA" id="ARBA00022737"/>
    </source>
</evidence>
<comment type="subcellular location">
    <subcellularLocation>
        <location evidence="1">Cell membrane</location>
        <topology evidence="1">Peripheral membrane protein</topology>
    </subcellularLocation>
</comment>